<evidence type="ECO:0000313" key="2">
    <source>
        <dbReference type="Proteomes" id="UP000216024"/>
    </source>
</evidence>
<protein>
    <submittedName>
        <fullName evidence="1">Uncharacterized protein</fullName>
    </submittedName>
</protein>
<dbReference type="Proteomes" id="UP000216024">
    <property type="component" value="Unassembled WGS sequence"/>
</dbReference>
<evidence type="ECO:0000313" key="1">
    <source>
        <dbReference type="EMBL" id="PAB61110.1"/>
    </source>
</evidence>
<dbReference type="EMBL" id="NIBG01000001">
    <property type="protein sequence ID" value="PAB61110.1"/>
    <property type="molecule type" value="Genomic_DNA"/>
</dbReference>
<proteinExistence type="predicted"/>
<sequence>MNKIKVRLIYPADFELDMKDIELTQTELIGLMMSDKIGSEDKYFLIEDKIFEDVEDGKAISIILTNSI</sequence>
<organism evidence="1 2">
    <name type="scientific">Anaeromicrobium sediminis</name>
    <dbReference type="NCBI Taxonomy" id="1478221"/>
    <lineage>
        <taxon>Bacteria</taxon>
        <taxon>Bacillati</taxon>
        <taxon>Bacillota</taxon>
        <taxon>Clostridia</taxon>
        <taxon>Peptostreptococcales</taxon>
        <taxon>Thermotaleaceae</taxon>
        <taxon>Anaeromicrobium</taxon>
    </lineage>
</organism>
<dbReference type="RefSeq" id="WP_095130216.1">
    <property type="nucleotide sequence ID" value="NZ_NIBG01000001.1"/>
</dbReference>
<name>A0A267MQU6_9FIRM</name>
<dbReference type="OrthoDB" id="2086298at2"/>
<dbReference type="AlphaFoldDB" id="A0A267MQU6"/>
<keyword evidence="2" id="KW-1185">Reference proteome</keyword>
<comment type="caution">
    <text evidence="1">The sequence shown here is derived from an EMBL/GenBank/DDBJ whole genome shotgun (WGS) entry which is preliminary data.</text>
</comment>
<accession>A0A267MQU6</accession>
<reference evidence="1 2" key="1">
    <citation type="submission" date="2017-06" db="EMBL/GenBank/DDBJ databases">
        <title>Draft genome sequence of anaerobic fermentative bacterium Anaeromicrobium sediminis DY2726D isolated from West Pacific Ocean sediments.</title>
        <authorList>
            <person name="Zeng X."/>
        </authorList>
    </citation>
    <scope>NUCLEOTIDE SEQUENCE [LARGE SCALE GENOMIC DNA]</scope>
    <source>
        <strain evidence="1 2">DY2726D</strain>
    </source>
</reference>
<gene>
    <name evidence="1" type="ORF">CCE28_01390</name>
</gene>